<feature type="domain" description="Leucine-binding protein" evidence="5">
    <location>
        <begin position="236"/>
        <end position="431"/>
    </location>
</feature>
<feature type="chain" id="PRO_5014156654" evidence="4">
    <location>
        <begin position="24"/>
        <end position="455"/>
    </location>
</feature>
<dbReference type="PANTHER" id="PTHR30483:SF37">
    <property type="entry name" value="ABC TRANSPORTER SUBSTRATE-BINDING PROTEIN"/>
    <property type="match status" value="1"/>
</dbReference>
<dbReference type="Gene3D" id="3.40.50.2300">
    <property type="match status" value="2"/>
</dbReference>
<dbReference type="EMBL" id="BEHY01000021">
    <property type="protein sequence ID" value="GBD08931.1"/>
    <property type="molecule type" value="Genomic_DNA"/>
</dbReference>
<feature type="domain" description="Leucine-binding protein" evidence="5">
    <location>
        <begin position="52"/>
        <end position="172"/>
    </location>
</feature>
<dbReference type="CDD" id="cd06338">
    <property type="entry name" value="PBP1_ABC_ligand_binding-like"/>
    <property type="match status" value="1"/>
</dbReference>
<evidence type="ECO:0000256" key="3">
    <source>
        <dbReference type="SAM" id="MobiDB-lite"/>
    </source>
</evidence>
<evidence type="ECO:0000313" key="7">
    <source>
        <dbReference type="Proteomes" id="UP000236642"/>
    </source>
</evidence>
<comment type="caution">
    <text evidence="6">The sequence shown here is derived from an EMBL/GenBank/DDBJ whole genome shotgun (WGS) entry which is preliminary data.</text>
</comment>
<protein>
    <submittedName>
        <fullName evidence="6">Leucine-, isoleucine-, valine-, threonine-, and alanine-binding protein</fullName>
    </submittedName>
</protein>
<feature type="signal peptide" evidence="4">
    <location>
        <begin position="1"/>
        <end position="23"/>
    </location>
</feature>
<dbReference type="PROSITE" id="PS51257">
    <property type="entry name" value="PROKAR_LIPOPROTEIN"/>
    <property type="match status" value="1"/>
</dbReference>
<dbReference type="SUPFAM" id="SSF53822">
    <property type="entry name" value="Periplasmic binding protein-like I"/>
    <property type="match status" value="1"/>
</dbReference>
<name>A0A2H5Y652_9CHLR</name>
<evidence type="ECO:0000313" key="6">
    <source>
        <dbReference type="EMBL" id="GBD08931.1"/>
    </source>
</evidence>
<feature type="compositionally biased region" description="Pro residues" evidence="3">
    <location>
        <begin position="31"/>
        <end position="40"/>
    </location>
</feature>
<evidence type="ECO:0000256" key="2">
    <source>
        <dbReference type="ARBA" id="ARBA00022729"/>
    </source>
</evidence>
<dbReference type="InterPro" id="IPR028082">
    <property type="entry name" value="Peripla_BP_I"/>
</dbReference>
<comment type="similarity">
    <text evidence="1">Belongs to the leucine-binding protein family.</text>
</comment>
<dbReference type="Proteomes" id="UP000236642">
    <property type="component" value="Unassembled WGS sequence"/>
</dbReference>
<organism evidence="6 7">
    <name type="scientific">Candidatus Thermoflexus japonica</name>
    <dbReference type="NCBI Taxonomy" id="2035417"/>
    <lineage>
        <taxon>Bacteria</taxon>
        <taxon>Bacillati</taxon>
        <taxon>Chloroflexota</taxon>
        <taxon>Thermoflexia</taxon>
        <taxon>Thermoflexales</taxon>
        <taxon>Thermoflexaceae</taxon>
        <taxon>Thermoflexus</taxon>
    </lineage>
</organism>
<dbReference type="Pfam" id="PF13458">
    <property type="entry name" value="Peripla_BP_6"/>
    <property type="match status" value="2"/>
</dbReference>
<reference evidence="7" key="1">
    <citation type="submission" date="2017-09" db="EMBL/GenBank/DDBJ databases">
        <title>Metaegenomics of thermophilic ammonia-oxidizing enrichment culture.</title>
        <authorList>
            <person name="Kato S."/>
            <person name="Suzuki K."/>
        </authorList>
    </citation>
    <scope>NUCLEOTIDE SEQUENCE [LARGE SCALE GENOMIC DNA]</scope>
</reference>
<dbReference type="PANTHER" id="PTHR30483">
    <property type="entry name" value="LEUCINE-SPECIFIC-BINDING PROTEIN"/>
    <property type="match status" value="1"/>
</dbReference>
<feature type="region of interest" description="Disordered" evidence="3">
    <location>
        <begin position="24"/>
        <end position="53"/>
    </location>
</feature>
<evidence type="ECO:0000256" key="1">
    <source>
        <dbReference type="ARBA" id="ARBA00010062"/>
    </source>
</evidence>
<keyword evidence="2 4" id="KW-0732">Signal</keyword>
<proteinExistence type="inferred from homology"/>
<dbReference type="InterPro" id="IPR028081">
    <property type="entry name" value="Leu-bd"/>
</dbReference>
<dbReference type="AlphaFoldDB" id="A0A2H5Y652"/>
<sequence>MKQFRYVVLVLALLLSACAGATATPTAAPSSPTPAAPAPTVPSATPTTPPRPIRIGLSVPLTGDLAIAGTKHRDGYQLCVDLINQKGGLLGRPVELLVEDNRSDNEVTVSQYERFINVEKVDLLFGTFASRLNFAASAVAEKAGYVYPIPSGGALRIWERGFKYIFYFQQNAVEYIGNAPLRALMAYRDKGIIPAEDFPRTAAVVHADEFYGNAIATGLLGGKVQIPGTDKVIDLAPGFLAQANIQVVFTQKWPEGFTDWLTLANAIKASNPDLVMAASGSPDDIIQLVRALKTVGANPKMIYTAQGTQIEFKEALGDAVNGIIIHASWHPLVPYVGLLAGEPFSNQDFIQAFKAKYNREPDEDEAIPFAVCQGIEQAVRAVGSTDNKAIRDWLASRTKDNPVKTIMGDFYWDERGLPIGRDYLVTQWQNGELKFVYPIGEFAGVVDLLWPRPRW</sequence>
<gene>
    <name evidence="6" type="primary">braC_3</name>
    <name evidence="6" type="ORF">HRbin22_01177</name>
</gene>
<evidence type="ECO:0000256" key="4">
    <source>
        <dbReference type="SAM" id="SignalP"/>
    </source>
</evidence>
<evidence type="ECO:0000259" key="5">
    <source>
        <dbReference type="Pfam" id="PF13458"/>
    </source>
</evidence>
<accession>A0A2H5Y652</accession>
<dbReference type="InterPro" id="IPR051010">
    <property type="entry name" value="BCAA_transport"/>
</dbReference>